<reference evidence="2" key="1">
    <citation type="submission" date="2014-12" db="EMBL/GenBank/DDBJ databases">
        <title>Genome Sequence of Valsa Canker Pathogens Uncovers a Specific Adaption of Colonization on Woody Bark.</title>
        <authorList>
            <person name="Yin Z."/>
            <person name="Liu H."/>
            <person name="Gao X."/>
            <person name="Li Z."/>
            <person name="Song N."/>
            <person name="Ke X."/>
            <person name="Dai Q."/>
            <person name="Wu Y."/>
            <person name="Sun Y."/>
            <person name="Xu J.-R."/>
            <person name="Kang Z.K."/>
            <person name="Wang L."/>
            <person name="Huang L."/>
        </authorList>
    </citation>
    <scope>NUCLEOTIDE SEQUENCE [LARGE SCALE GENOMIC DNA]</scope>
    <source>
        <strain evidence="2">SXYL134</strain>
    </source>
</reference>
<dbReference type="Proteomes" id="UP000078576">
    <property type="component" value="Unassembled WGS sequence"/>
</dbReference>
<protein>
    <recommendedName>
        <fullName evidence="3">C2H2-type domain-containing protein</fullName>
    </recommendedName>
</protein>
<evidence type="ECO:0000313" key="1">
    <source>
        <dbReference type="EMBL" id="KUI56363.1"/>
    </source>
</evidence>
<gene>
    <name evidence="1" type="ORF">VP1G_03711</name>
</gene>
<accession>A0A194UXI6</accession>
<evidence type="ECO:0008006" key="3">
    <source>
        <dbReference type="Google" id="ProtNLM"/>
    </source>
</evidence>
<sequence>MPREGQVIAIIRGLKVRIPVLDRFFAANGVEETYGIVPVYHIDPDEHSQLLRSKVGGSDSRTRIFIPHKTTYNESNFAYVAYAWDLVHAQKEIVLDELPTDPPAGWASLTDEIMSFSTGEDDDQWKEAGHGKMGLFIVVSENRHILPPSVKKRNTRPVPCDLCTATFDVFRDRQRHRMDEHGCTEGPNPLPDNE</sequence>
<dbReference type="AlphaFoldDB" id="A0A194UXI6"/>
<dbReference type="EMBL" id="KN714688">
    <property type="protein sequence ID" value="KUI56363.1"/>
    <property type="molecule type" value="Genomic_DNA"/>
</dbReference>
<dbReference type="OrthoDB" id="5132222at2759"/>
<keyword evidence="2" id="KW-1185">Reference proteome</keyword>
<organism evidence="1 2">
    <name type="scientific">Cytospora mali</name>
    <name type="common">Apple Valsa canker fungus</name>
    <name type="synonym">Valsa mali</name>
    <dbReference type="NCBI Taxonomy" id="578113"/>
    <lineage>
        <taxon>Eukaryota</taxon>
        <taxon>Fungi</taxon>
        <taxon>Dikarya</taxon>
        <taxon>Ascomycota</taxon>
        <taxon>Pezizomycotina</taxon>
        <taxon>Sordariomycetes</taxon>
        <taxon>Sordariomycetidae</taxon>
        <taxon>Diaporthales</taxon>
        <taxon>Cytosporaceae</taxon>
        <taxon>Cytospora</taxon>
    </lineage>
</organism>
<name>A0A194UXI6_CYTMA</name>
<evidence type="ECO:0000313" key="2">
    <source>
        <dbReference type="Proteomes" id="UP000078576"/>
    </source>
</evidence>
<dbReference type="STRING" id="694573.A0A194UXI6"/>
<proteinExistence type="predicted"/>